<name>F8NNF2_SERL9</name>
<gene>
    <name evidence="2" type="ORF">SERLADRAFT_435785</name>
</gene>
<feature type="compositionally biased region" description="Polar residues" evidence="1">
    <location>
        <begin position="113"/>
        <end position="131"/>
    </location>
</feature>
<evidence type="ECO:0000313" key="2">
    <source>
        <dbReference type="EMBL" id="EGO28009.1"/>
    </source>
</evidence>
<organism>
    <name type="scientific">Serpula lacrymans var. lacrymans (strain S7.9)</name>
    <name type="common">Dry rot fungus</name>
    <dbReference type="NCBI Taxonomy" id="578457"/>
    <lineage>
        <taxon>Eukaryota</taxon>
        <taxon>Fungi</taxon>
        <taxon>Dikarya</taxon>
        <taxon>Basidiomycota</taxon>
        <taxon>Agaricomycotina</taxon>
        <taxon>Agaricomycetes</taxon>
        <taxon>Agaricomycetidae</taxon>
        <taxon>Boletales</taxon>
        <taxon>Coniophorineae</taxon>
        <taxon>Serpulaceae</taxon>
        <taxon>Serpula</taxon>
    </lineage>
</organism>
<dbReference type="EMBL" id="GL945431">
    <property type="protein sequence ID" value="EGO28009.1"/>
    <property type="molecule type" value="Genomic_DNA"/>
</dbReference>
<feature type="region of interest" description="Disordered" evidence="1">
    <location>
        <begin position="98"/>
        <end position="176"/>
    </location>
</feature>
<accession>F8NNF2</accession>
<feature type="compositionally biased region" description="Basic residues" evidence="1">
    <location>
        <begin position="132"/>
        <end position="143"/>
    </location>
</feature>
<dbReference type="OrthoDB" id="2637568at2759"/>
<feature type="compositionally biased region" description="Basic and acidic residues" evidence="1">
    <location>
        <begin position="165"/>
        <end position="176"/>
    </location>
</feature>
<dbReference type="GeneID" id="18814587"/>
<dbReference type="KEGG" id="sla:SERLADRAFT_435785"/>
<reference evidence="2" key="1">
    <citation type="submission" date="2011-04" db="EMBL/GenBank/DDBJ databases">
        <title>Evolution of plant cell wall degrading machinery underlies the functional diversity of forest fungi.</title>
        <authorList>
            <consortium name="US DOE Joint Genome Institute (JGI-PGF)"/>
            <person name="Eastwood D.C."/>
            <person name="Floudas D."/>
            <person name="Binder M."/>
            <person name="Majcherczyk A."/>
            <person name="Schneider P."/>
            <person name="Aerts A."/>
            <person name="Asiegbu F.O."/>
            <person name="Baker S.E."/>
            <person name="Barry K."/>
            <person name="Bendiksby M."/>
            <person name="Blumentritt M."/>
            <person name="Coutinho P.M."/>
            <person name="Cullen D."/>
            <person name="Cullen D."/>
            <person name="Gathman A."/>
            <person name="Goodell B."/>
            <person name="Henrissat B."/>
            <person name="Ihrmark K."/>
            <person name="Kauserud H."/>
            <person name="Kohler A."/>
            <person name="LaButti K."/>
            <person name="Lapidus A."/>
            <person name="Lavin J.L."/>
            <person name="Lee Y.-H."/>
            <person name="Lindquist E."/>
            <person name="Lilly W."/>
            <person name="Lucas S."/>
            <person name="Morin E."/>
            <person name="Murat C."/>
            <person name="Oguiza J.A."/>
            <person name="Park J."/>
            <person name="Pisabarro A.G."/>
            <person name="Riley R."/>
            <person name="Rosling A."/>
            <person name="Salamov A."/>
            <person name="Schmidt O."/>
            <person name="Schmutz J."/>
            <person name="Skrede I."/>
            <person name="Stenlid J."/>
            <person name="Wiebenga A."/>
            <person name="Xie X."/>
            <person name="Kues U."/>
            <person name="Hibbett D.S."/>
            <person name="Hoffmeister D."/>
            <person name="Hogberg N."/>
            <person name="Martin F."/>
            <person name="Grigoriev I.V."/>
            <person name="Watkinson S.C."/>
        </authorList>
    </citation>
    <scope>NUCLEOTIDE SEQUENCE</scope>
    <source>
        <strain evidence="2">S7.9</strain>
    </source>
</reference>
<protein>
    <submittedName>
        <fullName evidence="2">Uncharacterized protein</fullName>
    </submittedName>
</protein>
<dbReference type="HOGENOM" id="CLU_1526074_0_0_1"/>
<dbReference type="Proteomes" id="UP000008064">
    <property type="component" value="Unassembled WGS sequence"/>
</dbReference>
<sequence>MAGGLAEHGLVCYNWPWKVLMPGKQWPTTTKPKGISDLTLSEHAKLVCSLQDKGLERLYFKAVPKIKGVIYYTVVIVSNMFIAQLINCTKPVILGVAPPPSSRHSSGWRKFADQSTNRKGKPRQTNASATRVSKRKCKAHTHHRSEPNPQEGGGDKHTPSKRRRVEVVIERSHMAP</sequence>
<dbReference type="RefSeq" id="XP_007316100.1">
    <property type="nucleotide sequence ID" value="XM_007316038.1"/>
</dbReference>
<proteinExistence type="predicted"/>
<dbReference type="AlphaFoldDB" id="F8NNF2"/>
<evidence type="ECO:0000256" key="1">
    <source>
        <dbReference type="SAM" id="MobiDB-lite"/>
    </source>
</evidence>